<accession>A0A1M6U200</accession>
<reference evidence="6 7" key="1">
    <citation type="submission" date="2016-11" db="EMBL/GenBank/DDBJ databases">
        <authorList>
            <person name="Jaros S."/>
            <person name="Januszkiewicz K."/>
            <person name="Wedrychowicz H."/>
        </authorList>
    </citation>
    <scope>NUCLEOTIDE SEQUENCE [LARGE SCALE GENOMIC DNA]</scope>
    <source>
        <strain evidence="6 7">DSM 14214</strain>
    </source>
</reference>
<keyword evidence="7" id="KW-1185">Reference proteome</keyword>
<evidence type="ECO:0000313" key="6">
    <source>
        <dbReference type="EMBL" id="SHK63174.1"/>
    </source>
</evidence>
<organism evidence="6 7">
    <name type="scientific">Anaerotignum lactatifermentans DSM 14214</name>
    <dbReference type="NCBI Taxonomy" id="1121323"/>
    <lineage>
        <taxon>Bacteria</taxon>
        <taxon>Bacillati</taxon>
        <taxon>Bacillota</taxon>
        <taxon>Clostridia</taxon>
        <taxon>Lachnospirales</taxon>
        <taxon>Anaerotignaceae</taxon>
        <taxon>Anaerotignum</taxon>
    </lineage>
</organism>
<evidence type="ECO:0000256" key="1">
    <source>
        <dbReference type="ARBA" id="ARBA00007228"/>
    </source>
</evidence>
<feature type="domain" description="tRNA/rRNA methyltransferase SpoU type" evidence="4">
    <location>
        <begin position="113"/>
        <end position="253"/>
    </location>
</feature>
<dbReference type="Gene3D" id="3.30.1330.30">
    <property type="match status" value="1"/>
</dbReference>
<dbReference type="InterPro" id="IPR029028">
    <property type="entry name" value="Alpha/beta_knot_MTases"/>
</dbReference>
<comment type="similarity">
    <text evidence="1">Belongs to the class IV-like SAM-binding methyltransferase superfamily. RNA methyltransferase TrmH family.</text>
</comment>
<dbReference type="GO" id="GO:0032259">
    <property type="term" value="P:methylation"/>
    <property type="evidence" value="ECO:0007669"/>
    <property type="project" value="UniProtKB-KW"/>
</dbReference>
<evidence type="ECO:0000313" key="7">
    <source>
        <dbReference type="Proteomes" id="UP000183975"/>
    </source>
</evidence>
<dbReference type="PANTHER" id="PTHR43191">
    <property type="entry name" value="RRNA METHYLTRANSFERASE 3"/>
    <property type="match status" value="1"/>
</dbReference>
<evidence type="ECO:0000256" key="3">
    <source>
        <dbReference type="ARBA" id="ARBA00022679"/>
    </source>
</evidence>
<evidence type="ECO:0000259" key="5">
    <source>
        <dbReference type="Pfam" id="PF22435"/>
    </source>
</evidence>
<evidence type="ECO:0000259" key="4">
    <source>
        <dbReference type="Pfam" id="PF00588"/>
    </source>
</evidence>
<dbReference type="InterPro" id="IPR029026">
    <property type="entry name" value="tRNA_m1G_MTases_N"/>
</dbReference>
<dbReference type="InterPro" id="IPR029064">
    <property type="entry name" value="Ribosomal_eL30-like_sf"/>
</dbReference>
<dbReference type="InterPro" id="IPR053888">
    <property type="entry name" value="MRM3-like_sub_bind"/>
</dbReference>
<proteinExistence type="inferred from homology"/>
<keyword evidence="2 6" id="KW-0489">Methyltransferase</keyword>
<name>A0A1M6U200_9FIRM</name>
<dbReference type="SUPFAM" id="SSF75217">
    <property type="entry name" value="alpha/beta knot"/>
    <property type="match status" value="1"/>
</dbReference>
<keyword evidence="3 6" id="KW-0808">Transferase</keyword>
<sequence length="265" mass="29670">MAKYIESAQNRLVKRLHGLKLRKNREKEQVFVAEGIRFVGEIPKDWPVECYVVSASYAAEYDITELEKRAEVYVLTDHLFADVAETENPQGIMAICGRKEYDLAEMLEKKNAFFLMAEEMNDPGNLGTVIRTADACAVDAIFLSKGSVDLYNPKTLRATMGSVFHIPVFQNVSLDEMATELREQGIPLYAAHLQGRQYPYSLNLRRACAFLIGNEARGLSEEAAALCDSYVKIPMPGQAESLNASVAAAVLLYEVVRQRLIPRQN</sequence>
<dbReference type="InterPro" id="IPR051259">
    <property type="entry name" value="rRNA_Methyltransferase"/>
</dbReference>
<dbReference type="OrthoDB" id="9785673at2"/>
<evidence type="ECO:0000256" key="2">
    <source>
        <dbReference type="ARBA" id="ARBA00022603"/>
    </source>
</evidence>
<dbReference type="PANTHER" id="PTHR43191:SF2">
    <property type="entry name" value="RRNA METHYLTRANSFERASE 3, MITOCHONDRIAL"/>
    <property type="match status" value="1"/>
</dbReference>
<dbReference type="CDD" id="cd18095">
    <property type="entry name" value="SpoU-like_rRNA-MTase"/>
    <property type="match status" value="1"/>
</dbReference>
<dbReference type="GO" id="GO:0003723">
    <property type="term" value="F:RNA binding"/>
    <property type="evidence" value="ECO:0007669"/>
    <property type="project" value="InterPro"/>
</dbReference>
<dbReference type="GO" id="GO:0006396">
    <property type="term" value="P:RNA processing"/>
    <property type="evidence" value="ECO:0007669"/>
    <property type="project" value="InterPro"/>
</dbReference>
<dbReference type="Proteomes" id="UP000183975">
    <property type="component" value="Unassembled WGS sequence"/>
</dbReference>
<protein>
    <submittedName>
        <fullName evidence="6">RNA methyltransferase, TrmH family</fullName>
    </submittedName>
</protein>
<dbReference type="RefSeq" id="WP_072851485.1">
    <property type="nucleotide sequence ID" value="NZ_FRAH01000036.1"/>
</dbReference>
<dbReference type="AlphaFoldDB" id="A0A1M6U200"/>
<feature type="domain" description="MRM3-like substrate binding" evidence="5">
    <location>
        <begin position="10"/>
        <end position="94"/>
    </location>
</feature>
<gene>
    <name evidence="6" type="ORF">SAMN02745138_02062</name>
</gene>
<dbReference type="SUPFAM" id="SSF55315">
    <property type="entry name" value="L30e-like"/>
    <property type="match status" value="1"/>
</dbReference>
<dbReference type="InterPro" id="IPR001537">
    <property type="entry name" value="SpoU_MeTrfase"/>
</dbReference>
<dbReference type="Pfam" id="PF22435">
    <property type="entry name" value="MRM3-like_sub_bind"/>
    <property type="match status" value="1"/>
</dbReference>
<dbReference type="Gene3D" id="3.40.1280.10">
    <property type="match status" value="1"/>
</dbReference>
<dbReference type="Pfam" id="PF00588">
    <property type="entry name" value="SpoU_methylase"/>
    <property type="match status" value="1"/>
</dbReference>
<dbReference type="EMBL" id="FRAH01000036">
    <property type="protein sequence ID" value="SHK63174.1"/>
    <property type="molecule type" value="Genomic_DNA"/>
</dbReference>
<dbReference type="GO" id="GO:0008173">
    <property type="term" value="F:RNA methyltransferase activity"/>
    <property type="evidence" value="ECO:0007669"/>
    <property type="project" value="InterPro"/>
</dbReference>